<gene>
    <name evidence="1" type="ordered locus">Pnap_4864</name>
</gene>
<sequence length="84" mass="8960">MAAVPDTTGKRPMPSDEEIRALISNSSLSDWFKHALLSALDRDPKDAAADAGLLSIVLDQRANSLEAYALALKAILEAKRSGPL</sequence>
<dbReference type="EMBL" id="CP000532">
    <property type="protein sequence ID" value="ABM39928.1"/>
    <property type="molecule type" value="Genomic_DNA"/>
</dbReference>
<evidence type="ECO:0000313" key="1">
    <source>
        <dbReference type="EMBL" id="ABM39928.1"/>
    </source>
</evidence>
<dbReference type="KEGG" id="pna:Pnap_4864"/>
<keyword evidence="1" id="KW-0614">Plasmid</keyword>
<keyword evidence="2" id="KW-1185">Reference proteome</keyword>
<protein>
    <submittedName>
        <fullName evidence="1">Uncharacterized protein</fullName>
    </submittedName>
</protein>
<evidence type="ECO:0000313" key="2">
    <source>
        <dbReference type="Proteomes" id="UP000000644"/>
    </source>
</evidence>
<dbReference type="HOGENOM" id="CLU_2524697_0_0_4"/>
<organism evidence="1 2">
    <name type="scientific">Polaromonas naphthalenivorans (strain CJ2)</name>
    <dbReference type="NCBI Taxonomy" id="365044"/>
    <lineage>
        <taxon>Bacteria</taxon>
        <taxon>Pseudomonadati</taxon>
        <taxon>Pseudomonadota</taxon>
        <taxon>Betaproteobacteria</taxon>
        <taxon>Burkholderiales</taxon>
        <taxon>Comamonadaceae</taxon>
        <taxon>Polaromonas</taxon>
    </lineage>
</organism>
<dbReference type="AlphaFoldDB" id="A1VWA0"/>
<proteinExistence type="predicted"/>
<reference evidence="2" key="1">
    <citation type="journal article" date="2009" name="Environ. Microbiol.">
        <title>The genome of Polaromonas naphthalenivorans strain CJ2, isolated from coal tar-contaminated sediment, reveals physiological and metabolic versatility and evolution through extensive horizontal gene transfer.</title>
        <authorList>
            <person name="Yagi J.M."/>
            <person name="Sims D."/>
            <person name="Brettin T."/>
            <person name="Bruce D."/>
            <person name="Madsen E.L."/>
        </authorList>
    </citation>
    <scope>NUCLEOTIDE SEQUENCE [LARGE SCALE GENOMIC DNA]</scope>
    <source>
        <strain evidence="2">CJ2</strain>
        <plasmid evidence="2">Plasmid pPNAP03</plasmid>
    </source>
</reference>
<accession>A1VWA0</accession>
<name>A1VWA0_POLNA</name>
<geneLocation type="plasmid" evidence="1 2">
    <name>pPNAP03</name>
</geneLocation>
<dbReference type="Proteomes" id="UP000000644">
    <property type="component" value="Plasmid pPNAP03"/>
</dbReference>